<accession>A0A9W9KWZ5</accession>
<protein>
    <submittedName>
        <fullName evidence="1">Uncharacterized protein</fullName>
    </submittedName>
</protein>
<name>A0A9W9KWZ5_9EURO</name>
<dbReference type="Proteomes" id="UP001147746">
    <property type="component" value="Unassembled WGS sequence"/>
</dbReference>
<dbReference type="AlphaFoldDB" id="A0A9W9KWZ5"/>
<dbReference type="OrthoDB" id="2590011at2759"/>
<organism evidence="1 2">
    <name type="scientific">Penicillium atrosanguineum</name>
    <dbReference type="NCBI Taxonomy" id="1132637"/>
    <lineage>
        <taxon>Eukaryota</taxon>
        <taxon>Fungi</taxon>
        <taxon>Dikarya</taxon>
        <taxon>Ascomycota</taxon>
        <taxon>Pezizomycotina</taxon>
        <taxon>Eurotiomycetes</taxon>
        <taxon>Eurotiomycetidae</taxon>
        <taxon>Eurotiales</taxon>
        <taxon>Aspergillaceae</taxon>
        <taxon>Penicillium</taxon>
    </lineage>
</organism>
<comment type="caution">
    <text evidence="1">The sequence shown here is derived from an EMBL/GenBank/DDBJ whole genome shotgun (WGS) entry which is preliminary data.</text>
</comment>
<reference evidence="1" key="2">
    <citation type="journal article" date="2023" name="IMA Fungus">
        <title>Comparative genomic study of the Penicillium genus elucidates a diverse pangenome and 15 lateral gene transfer events.</title>
        <authorList>
            <person name="Petersen C."/>
            <person name="Sorensen T."/>
            <person name="Nielsen M.R."/>
            <person name="Sondergaard T.E."/>
            <person name="Sorensen J.L."/>
            <person name="Fitzpatrick D.A."/>
            <person name="Frisvad J.C."/>
            <person name="Nielsen K.L."/>
        </authorList>
    </citation>
    <scope>NUCLEOTIDE SEQUENCE</scope>
    <source>
        <strain evidence="1">IBT 21472</strain>
    </source>
</reference>
<evidence type="ECO:0000313" key="1">
    <source>
        <dbReference type="EMBL" id="KAJ5331894.1"/>
    </source>
</evidence>
<proteinExistence type="predicted"/>
<dbReference type="EMBL" id="JAPZBO010000001">
    <property type="protein sequence ID" value="KAJ5331894.1"/>
    <property type="molecule type" value="Genomic_DNA"/>
</dbReference>
<sequence length="130" mass="14540">MGVDFVLSLERPCLFHTRSLSDDEPSGHAMSMQGLLLAEAPQNLPDRTSWEIPAQQLDKLFELSGSLGLEGFITPVQAWNKIISRYNVAQLPNGKLSMLKSAMIPHMKCVGFGAFMEDDEFERLLDETLQ</sequence>
<keyword evidence="2" id="KW-1185">Reference proteome</keyword>
<evidence type="ECO:0000313" key="2">
    <source>
        <dbReference type="Proteomes" id="UP001147746"/>
    </source>
</evidence>
<reference evidence="1" key="1">
    <citation type="submission" date="2022-12" db="EMBL/GenBank/DDBJ databases">
        <authorList>
            <person name="Petersen C."/>
        </authorList>
    </citation>
    <scope>NUCLEOTIDE SEQUENCE</scope>
    <source>
        <strain evidence="1">IBT 21472</strain>
    </source>
</reference>
<gene>
    <name evidence="1" type="ORF">N7476_001677</name>
</gene>